<dbReference type="EMBL" id="JAOQKI010000002">
    <property type="protein sequence ID" value="MCU6716059.1"/>
    <property type="molecule type" value="Genomic_DNA"/>
</dbReference>
<feature type="transmembrane region" description="Helical" evidence="1">
    <location>
        <begin position="382"/>
        <end position="400"/>
    </location>
</feature>
<evidence type="ECO:0000256" key="1">
    <source>
        <dbReference type="SAM" id="Phobius"/>
    </source>
</evidence>
<sequence length="650" mass="71982">MKEKLKKIPPKYIVAGVVLIVMLLLLVKHRSIFYNSNQDNYNDMSGKEENIAAEDAVVSQYFTISGNMQNIALLMMNDSGEDITIHAVLRDADTAEVLSNIQCNVPKSTGAEEVVNLELAVDGIDGTRNVCLDLEEVTKASEVYYCALSGDYAQTLLVNGQTTTERLRMSVVYGGGLNKTFFILFALGIIAVIGIFVMPVKWAKPENMVLILVSVIGISMAVINPAFQECDGPSHFYRSMDVAYGNVFGPFANLTHEGGVIYVPENVQEIAYRQLTPNGSEGTAYMEYLKSRKFSKNKIKMTYYDSVTSVVYWPQGLGIFLGRTFNFSIYGVILMGRIFNLLAYMGLAYAAVRFMPFYKNLMAMLAVMPLSIYQASSLSQDAVLNGAGFLFVALCCYYAFDEKVKLNWKKTLLLGILLLTMLLSKYVYACLGLLVFMIPKDKFNSRKDYWKSFVIALLPLTIIGGYVIFQLSSGISGLQAGAGDGADTMTQMQYLKTYPIAAVKVIISTLIVNLNDYLQQLNILGSMNYPLTLLAVIEPCFLLGVGLLDGQEVRDRIKIKHRILILLAFVITFAAIMIGLYIGDGIANPVGSSVINGIQGRYFILMLILPFLALGSDHVKQDIRHFTVKCSGIMGIMLLYAVFMLVNTCY</sequence>
<feature type="transmembrane region" description="Helical" evidence="1">
    <location>
        <begin position="527"/>
        <end position="550"/>
    </location>
</feature>
<protein>
    <submittedName>
        <fullName evidence="2">DUF2142 domain-containing protein</fullName>
    </submittedName>
</protein>
<keyword evidence="1" id="KW-0472">Membrane</keyword>
<name>A0ABT2SAI1_9FIRM</name>
<evidence type="ECO:0000313" key="2">
    <source>
        <dbReference type="EMBL" id="MCU6716059.1"/>
    </source>
</evidence>
<keyword evidence="3" id="KW-1185">Reference proteome</keyword>
<feature type="transmembrane region" description="Helical" evidence="1">
    <location>
        <begin position="208"/>
        <end position="227"/>
    </location>
</feature>
<dbReference type="RefSeq" id="WP_262623287.1">
    <property type="nucleotide sequence ID" value="NZ_JAOQKI010000002.1"/>
</dbReference>
<evidence type="ECO:0000313" key="3">
    <source>
        <dbReference type="Proteomes" id="UP001209666"/>
    </source>
</evidence>
<dbReference type="Proteomes" id="UP001209666">
    <property type="component" value="Unassembled WGS sequence"/>
</dbReference>
<gene>
    <name evidence="2" type="ORF">OCV43_02055</name>
</gene>
<feature type="transmembrane region" description="Helical" evidence="1">
    <location>
        <begin position="562"/>
        <end position="582"/>
    </location>
</feature>
<feature type="transmembrane region" description="Helical" evidence="1">
    <location>
        <begin position="594"/>
        <end position="614"/>
    </location>
</feature>
<feature type="transmembrane region" description="Helical" evidence="1">
    <location>
        <begin position="12"/>
        <end position="27"/>
    </location>
</feature>
<feature type="transmembrane region" description="Helical" evidence="1">
    <location>
        <begin position="498"/>
        <end position="515"/>
    </location>
</feature>
<feature type="transmembrane region" description="Helical" evidence="1">
    <location>
        <begin position="412"/>
        <end position="438"/>
    </location>
</feature>
<comment type="caution">
    <text evidence="2">The sequence shown here is derived from an EMBL/GenBank/DDBJ whole genome shotgun (WGS) entry which is preliminary data.</text>
</comment>
<feature type="transmembrane region" description="Helical" evidence="1">
    <location>
        <begin position="181"/>
        <end position="202"/>
    </location>
</feature>
<proteinExistence type="predicted"/>
<dbReference type="InterPro" id="IPR018674">
    <property type="entry name" value="DUF2142_membrane"/>
</dbReference>
<feature type="transmembrane region" description="Helical" evidence="1">
    <location>
        <begin position="450"/>
        <end position="469"/>
    </location>
</feature>
<organism evidence="2 3">
    <name type="scientific">Roseburia amylophila</name>
    <dbReference type="NCBI Taxonomy" id="2981794"/>
    <lineage>
        <taxon>Bacteria</taxon>
        <taxon>Bacillati</taxon>
        <taxon>Bacillota</taxon>
        <taxon>Clostridia</taxon>
        <taxon>Lachnospirales</taxon>
        <taxon>Lachnospiraceae</taxon>
        <taxon>Roseburia</taxon>
    </lineage>
</organism>
<feature type="transmembrane region" description="Helical" evidence="1">
    <location>
        <begin position="626"/>
        <end position="646"/>
    </location>
</feature>
<accession>A0ABT2SAI1</accession>
<reference evidence="2 3" key="1">
    <citation type="journal article" date="2021" name="ISME Commun">
        <title>Automated analysis of genomic sequences facilitates high-throughput and comprehensive description of bacteria.</title>
        <authorList>
            <person name="Hitch T.C.A."/>
        </authorList>
    </citation>
    <scope>NUCLEOTIDE SEQUENCE [LARGE SCALE GENOMIC DNA]</scope>
    <source>
        <strain evidence="2 3">Sanger_19</strain>
    </source>
</reference>
<keyword evidence="1" id="KW-1133">Transmembrane helix</keyword>
<keyword evidence="1" id="KW-0812">Transmembrane</keyword>
<dbReference type="Pfam" id="PF09913">
    <property type="entry name" value="DUF2142"/>
    <property type="match status" value="1"/>
</dbReference>